<evidence type="ECO:0000313" key="4">
    <source>
        <dbReference type="EMBL" id="GAA4834098.1"/>
    </source>
</evidence>
<gene>
    <name evidence="4" type="ORF">GCM10023331_19160</name>
</gene>
<accession>A0ABP9D8J6</accession>
<reference evidence="5" key="1">
    <citation type="journal article" date="2019" name="Int. J. Syst. Evol. Microbiol.">
        <title>The Global Catalogue of Microorganisms (GCM) 10K type strain sequencing project: providing services to taxonomists for standard genome sequencing and annotation.</title>
        <authorList>
            <consortium name="The Broad Institute Genomics Platform"/>
            <consortium name="The Broad Institute Genome Sequencing Center for Infectious Disease"/>
            <person name="Wu L."/>
            <person name="Ma J."/>
        </authorList>
    </citation>
    <scope>NUCLEOTIDE SEQUENCE [LARGE SCALE GENOMIC DNA]</scope>
    <source>
        <strain evidence="5">JCM 18326</strain>
    </source>
</reference>
<dbReference type="Proteomes" id="UP001500298">
    <property type="component" value="Unassembled WGS sequence"/>
</dbReference>
<keyword evidence="3" id="KW-0998">Cell outer membrane</keyword>
<comment type="caution">
    <text evidence="4">The sequence shown here is derived from an EMBL/GenBank/DDBJ whole genome shotgun (WGS) entry which is preliminary data.</text>
</comment>
<evidence type="ECO:0000256" key="2">
    <source>
        <dbReference type="ARBA" id="ARBA00023136"/>
    </source>
</evidence>
<comment type="subcellular location">
    <subcellularLocation>
        <location evidence="1">Cell outer membrane</location>
    </subcellularLocation>
</comment>
<organism evidence="4 5">
    <name type="scientific">Algivirga pacifica</name>
    <dbReference type="NCBI Taxonomy" id="1162670"/>
    <lineage>
        <taxon>Bacteria</taxon>
        <taxon>Pseudomonadati</taxon>
        <taxon>Bacteroidota</taxon>
        <taxon>Cytophagia</taxon>
        <taxon>Cytophagales</taxon>
        <taxon>Flammeovirgaceae</taxon>
        <taxon>Algivirga</taxon>
    </lineage>
</organism>
<evidence type="ECO:0000256" key="3">
    <source>
        <dbReference type="ARBA" id="ARBA00023237"/>
    </source>
</evidence>
<sequence>MRKQSLIYILTGLFIIPTLEGYTQDFNTTFYSKKSITLTVPQVDRPLVGMQKVEKEQSPYPDQIAYDEVRLYDYPLPALTSAVTPLQMSYEGFQTVRSNYIKAGMGNYITPYAEGFFNSRYGESVDYGVRVKHLSSQTGAIGTTHSANSYNHISLFGNMYLNDSRTASGQVSEAKADKLGGRMSYDRWGQHYYGFDLPIEEVDPDSTRQVYHLLAMEGSYLLDRKQWFIKPKVNAYYWADKYEASELGLSVGADGRYRLGEAQYINGLLDAVLNKTTQQEVARNRNRVHLEGNYNISIDQLRVKVGGKFAYSADSSQLDQNIYLYPDVYVHYTLPNNMWGVFLKVDGGLETVNMKRLTAENHFIGQGQELLHQSKLVDAALGLTATVRQNLSLNAAVGYGIYNNMHFFVNDSVDVSRFNVLYASEEATGVFHTNIELSGRVGNIRGGVSSEVNVYNLGEQFEEAWHKPLLTNKVNLGYSYLDKFDFEVTLLNYAGIKARTIGEDGFTQVETLPMIFDMGITSDYNVNEKLGIFLKLQNLFGSNYQRYWRYEERGIQFLLGASYSF</sequence>
<dbReference type="SUPFAM" id="SSF56935">
    <property type="entry name" value="Porins"/>
    <property type="match status" value="1"/>
</dbReference>
<keyword evidence="2" id="KW-0472">Membrane</keyword>
<dbReference type="InterPro" id="IPR036942">
    <property type="entry name" value="Beta-barrel_TonB_sf"/>
</dbReference>
<protein>
    <recommendedName>
        <fullName evidence="6">TonB-dependent receptor</fullName>
    </recommendedName>
</protein>
<dbReference type="RefSeq" id="WP_345371294.1">
    <property type="nucleotide sequence ID" value="NZ_BAABJX010000029.1"/>
</dbReference>
<evidence type="ECO:0000256" key="1">
    <source>
        <dbReference type="ARBA" id="ARBA00004442"/>
    </source>
</evidence>
<evidence type="ECO:0000313" key="5">
    <source>
        <dbReference type="Proteomes" id="UP001500298"/>
    </source>
</evidence>
<keyword evidence="5" id="KW-1185">Reference proteome</keyword>
<proteinExistence type="predicted"/>
<dbReference type="Gene3D" id="2.40.170.20">
    <property type="entry name" value="TonB-dependent receptor, beta-barrel domain"/>
    <property type="match status" value="1"/>
</dbReference>
<dbReference type="EMBL" id="BAABJX010000029">
    <property type="protein sequence ID" value="GAA4834098.1"/>
    <property type="molecule type" value="Genomic_DNA"/>
</dbReference>
<name>A0ABP9D8J6_9BACT</name>
<evidence type="ECO:0008006" key="6">
    <source>
        <dbReference type="Google" id="ProtNLM"/>
    </source>
</evidence>